<proteinExistence type="predicted"/>
<evidence type="ECO:0008006" key="6">
    <source>
        <dbReference type="Google" id="ProtNLM"/>
    </source>
</evidence>
<dbReference type="RefSeq" id="XP_004364790.2">
    <property type="nucleotide sequence ID" value="XM_004364733.2"/>
</dbReference>
<evidence type="ECO:0000256" key="1">
    <source>
        <dbReference type="SAM" id="MobiDB-lite"/>
    </source>
</evidence>
<dbReference type="Pfam" id="PF04113">
    <property type="entry name" value="Gpi16"/>
    <property type="match status" value="2"/>
</dbReference>
<organism evidence="4 5">
    <name type="scientific">Capsaspora owczarzaki (strain ATCC 30864)</name>
    <dbReference type="NCBI Taxonomy" id="595528"/>
    <lineage>
        <taxon>Eukaryota</taxon>
        <taxon>Filasterea</taxon>
        <taxon>Capsaspora</taxon>
    </lineage>
</organism>
<evidence type="ECO:0000313" key="5">
    <source>
        <dbReference type="Proteomes" id="UP000008743"/>
    </source>
</evidence>
<keyword evidence="5" id="KW-1185">Reference proteome</keyword>
<accession>A0A0D2X1E0</accession>
<name>A0A0D2X1E0_CAPO3</name>
<dbReference type="PANTHER" id="PTHR12959:SF11">
    <property type="entry name" value="GPI TRANSAMIDASE COMPONENT PIG-T"/>
    <property type="match status" value="1"/>
</dbReference>
<dbReference type="AlphaFoldDB" id="A0A0D2X1E0"/>
<dbReference type="InterPro" id="IPR007245">
    <property type="entry name" value="PIG-T"/>
</dbReference>
<keyword evidence="3" id="KW-0732">Signal</keyword>
<dbReference type="FunCoup" id="A0A0D2X1E0">
    <property type="interactions" value="236"/>
</dbReference>
<evidence type="ECO:0000313" key="4">
    <source>
        <dbReference type="EMBL" id="KJE90644.1"/>
    </source>
</evidence>
<dbReference type="EMBL" id="KE346361">
    <property type="protein sequence ID" value="KJE90644.1"/>
    <property type="molecule type" value="Genomic_DNA"/>
</dbReference>
<keyword evidence="2" id="KW-0472">Membrane</keyword>
<protein>
    <recommendedName>
        <fullName evidence="6">GPI transamidase component PIG-T</fullName>
    </recommendedName>
</protein>
<feature type="chain" id="PRO_5002255416" description="GPI transamidase component PIG-T" evidence="3">
    <location>
        <begin position="40"/>
        <end position="607"/>
    </location>
</feature>
<dbReference type="GO" id="GO:0042765">
    <property type="term" value="C:GPI-anchor transamidase complex"/>
    <property type="evidence" value="ECO:0007669"/>
    <property type="project" value="InterPro"/>
</dbReference>
<dbReference type="GO" id="GO:0016255">
    <property type="term" value="P:attachment of GPI anchor to protein"/>
    <property type="evidence" value="ECO:0007669"/>
    <property type="project" value="InterPro"/>
</dbReference>
<dbReference type="PhylomeDB" id="A0A0D2X1E0"/>
<dbReference type="InParanoid" id="A0A0D2X1E0"/>
<feature type="region of interest" description="Disordered" evidence="1">
    <location>
        <begin position="579"/>
        <end position="607"/>
    </location>
</feature>
<reference evidence="5" key="1">
    <citation type="submission" date="2011-02" db="EMBL/GenBank/DDBJ databases">
        <title>The Genome Sequence of Capsaspora owczarzaki ATCC 30864.</title>
        <authorList>
            <person name="Russ C."/>
            <person name="Cuomo C."/>
            <person name="Burger G."/>
            <person name="Gray M.W."/>
            <person name="Holland P.W.H."/>
            <person name="King N."/>
            <person name="Lang F.B.F."/>
            <person name="Roger A.J."/>
            <person name="Ruiz-Trillo I."/>
            <person name="Young S.K."/>
            <person name="Zeng Q."/>
            <person name="Gargeya S."/>
            <person name="Alvarado L."/>
            <person name="Berlin A."/>
            <person name="Chapman S.B."/>
            <person name="Chen Z."/>
            <person name="Freedman E."/>
            <person name="Gellesch M."/>
            <person name="Goldberg J."/>
            <person name="Griggs A."/>
            <person name="Gujja S."/>
            <person name="Heilman E."/>
            <person name="Heiman D."/>
            <person name="Howarth C."/>
            <person name="Mehta T."/>
            <person name="Neiman D."/>
            <person name="Pearson M."/>
            <person name="Roberts A."/>
            <person name="Saif S."/>
            <person name="Shea T."/>
            <person name="Shenoy N."/>
            <person name="Sisk P."/>
            <person name="Stolte C."/>
            <person name="Sykes S."/>
            <person name="White J."/>
            <person name="Yandava C."/>
            <person name="Haas B."/>
            <person name="Nusbaum C."/>
            <person name="Birren B."/>
        </authorList>
    </citation>
    <scope>NUCLEOTIDE SEQUENCE</scope>
    <source>
        <strain evidence="5">ATCC 30864</strain>
    </source>
</reference>
<keyword evidence="2" id="KW-0812">Transmembrane</keyword>
<gene>
    <name evidence="4" type="ORF">CAOG_001922</name>
</gene>
<evidence type="ECO:0000256" key="3">
    <source>
        <dbReference type="SAM" id="SignalP"/>
    </source>
</evidence>
<dbReference type="Proteomes" id="UP000008743">
    <property type="component" value="Unassembled WGS sequence"/>
</dbReference>
<dbReference type="PANTHER" id="PTHR12959">
    <property type="entry name" value="GPI TRANSAMIDASE COMPONENT PIG-T-RELATED"/>
    <property type="match status" value="1"/>
</dbReference>
<feature type="transmembrane region" description="Helical" evidence="2">
    <location>
        <begin position="551"/>
        <end position="572"/>
    </location>
</feature>
<dbReference type="STRING" id="595528.A0A0D2X1E0"/>
<feature type="signal peptide" evidence="3">
    <location>
        <begin position="1"/>
        <end position="39"/>
    </location>
</feature>
<dbReference type="OrthoDB" id="331263at2759"/>
<feature type="region of interest" description="Disordered" evidence="1">
    <location>
        <begin position="102"/>
        <end position="134"/>
    </location>
</feature>
<keyword evidence="2" id="KW-1133">Transmembrane helix</keyword>
<dbReference type="eggNOG" id="KOG2407">
    <property type="taxonomic scope" value="Eukaryota"/>
</dbReference>
<feature type="compositionally biased region" description="Low complexity" evidence="1">
    <location>
        <begin position="106"/>
        <end position="117"/>
    </location>
</feature>
<sequence>MRLTEQRTFAGWPRLTIAGFALASMLLVLLSLSIAVARAAPRGGRLAADTFDEELVLHDLTAQESSGQRAVAAKFHFTLTHNHFANEDDDASQAGAKLNQMRYESDTATSTSTQRSSQGEAASSDALLPSRSSDSEAESAELVDDYSAFPRVVGQIAHTLGVQSLRLGFTQGRWQFDNWGLEANHSPLFAPSAELQASFYVSANLSTPQQDSIVNQRWAYLRNALAGLLCASLNSIDESITHTPAVLSHASTKFGQDIRTLRGVLSHETVCTENLTPWRKLLPCRSQASLASLISGIPVVDTLYTSISVELSTACLNTACTQRRLTLEQTLLAVIDPSRSKLFALSNASNIRACPAARSSIVSSTFNVSGASFLAKAFQERIVVNANAWVSLPVPIRTQRFLRGSVNSPGHLVTQLSNLDSAPLSVLYQDVVPWFLPLYSYGLEVTTYSVNGMANLTALVQKSIRPSKLRGRPTVIELSLVLPANSTTIISVPCDRAFLHFTEYPADASRGFDIGPATIFFRAASSSAPIRQMHTNALLVSLPIPDFSMPYNVVCMTSTVIALAFSSIFNATTRQMGLKSPKVKKGAAATPSLGKAAPEPPEASQTG</sequence>
<evidence type="ECO:0000256" key="2">
    <source>
        <dbReference type="SAM" id="Phobius"/>
    </source>
</evidence>